<evidence type="ECO:0000256" key="7">
    <source>
        <dbReference type="ARBA" id="ARBA00023136"/>
    </source>
</evidence>
<comment type="similarity">
    <text evidence="2 8">Belongs to the ABC-3 integral membrane protein family.</text>
</comment>
<feature type="transmembrane region" description="Helical" evidence="9">
    <location>
        <begin position="212"/>
        <end position="230"/>
    </location>
</feature>
<evidence type="ECO:0000313" key="10">
    <source>
        <dbReference type="EMBL" id="AYJ01012.1"/>
    </source>
</evidence>
<dbReference type="CDD" id="cd06550">
    <property type="entry name" value="TM_ABC_iron-siderophores_like"/>
    <property type="match status" value="1"/>
</dbReference>
<accession>A0A660HLZ3</accession>
<evidence type="ECO:0000256" key="5">
    <source>
        <dbReference type="ARBA" id="ARBA00022692"/>
    </source>
</evidence>
<keyword evidence="3 8" id="KW-0813">Transport</keyword>
<dbReference type="EMBL" id="CP025121">
    <property type="protein sequence ID" value="AYJ01012.1"/>
    <property type="molecule type" value="Genomic_DNA"/>
</dbReference>
<keyword evidence="7 9" id="KW-0472">Membrane</keyword>
<keyword evidence="4" id="KW-1003">Cell membrane</keyword>
<organism evidence="10 11">
    <name type="scientific">Ziziphus jujuba witches'-broom phytoplasma</name>
    <dbReference type="NCBI Taxonomy" id="135727"/>
    <lineage>
        <taxon>Bacteria</taxon>
        <taxon>Bacillati</taxon>
        <taxon>Mycoplasmatota</taxon>
        <taxon>Mollicutes</taxon>
        <taxon>Acholeplasmatales</taxon>
        <taxon>Acholeplasmataceae</taxon>
        <taxon>Candidatus Phytoplasma</taxon>
        <taxon>16SrV (Elm yellows group)</taxon>
    </lineage>
</organism>
<reference evidence="10 11" key="1">
    <citation type="journal article" date="2018" name="BMC Genomics">
        <title>Comparative genome analysis of jujube witches'-broom Phytoplasma, an obligate pathogen that causes jujube witches'-broom disease.</title>
        <authorList>
            <person name="Wang J."/>
            <person name="Song L."/>
            <person name="Jiao Q."/>
            <person name="Yang S."/>
            <person name="Gao R."/>
            <person name="Lu X."/>
            <person name="Zhou G."/>
        </authorList>
    </citation>
    <scope>NUCLEOTIDE SEQUENCE [LARGE SCALE GENOMIC DNA]</scope>
    <source>
        <strain evidence="10">Jwb-nky</strain>
    </source>
</reference>
<sequence length="357" mass="40243">MNIGDVKSFFSLLNTYTAFKIFIGSFLLGITSGILGIFINLKKKSLIGDALSHTVLPGIALSYIYFRDTSEWVIWIGAFGASLVSLFLMEVIKRYSKIKSDTVLSLILASFFGLGNVLMAYAQKGTDDCSIAVLEKFILGQIALISQEHVIMVGVITCLTILTIIFLWKELKVFTFDESFSQSIGFNNIILKLILNTLLIGLIIISLKITGIILTSAFLIMPGVIARYISDRLLTNIIIVSIISFLSSFIGIIISLNIHNMPTGPIIIVVNTLFIFLTCLFAPKYGIFKKIWQQKKYQNKITKFRQLIHFYHNEEYDEFQKIDLFLFDEKYLQQESGKIKITPKGINLVENLINGDI</sequence>
<feature type="transmembrane region" description="Helical" evidence="9">
    <location>
        <begin position="46"/>
        <end position="66"/>
    </location>
</feature>
<feature type="transmembrane region" description="Helical" evidence="9">
    <location>
        <begin position="103"/>
        <end position="122"/>
    </location>
</feature>
<dbReference type="InterPro" id="IPR037294">
    <property type="entry name" value="ABC_BtuC-like"/>
</dbReference>
<dbReference type="GO" id="GO:0043190">
    <property type="term" value="C:ATP-binding cassette (ABC) transporter complex"/>
    <property type="evidence" value="ECO:0007669"/>
    <property type="project" value="InterPro"/>
</dbReference>
<evidence type="ECO:0000256" key="8">
    <source>
        <dbReference type="RuleBase" id="RU003943"/>
    </source>
</evidence>
<dbReference type="PANTHER" id="PTHR30477">
    <property type="entry name" value="ABC-TRANSPORTER METAL-BINDING PROTEIN"/>
    <property type="match status" value="1"/>
</dbReference>
<evidence type="ECO:0000256" key="6">
    <source>
        <dbReference type="ARBA" id="ARBA00022989"/>
    </source>
</evidence>
<feature type="transmembrane region" description="Helical" evidence="9">
    <location>
        <begin position="237"/>
        <end position="258"/>
    </location>
</feature>
<keyword evidence="5 8" id="KW-0812">Transmembrane</keyword>
<dbReference type="SUPFAM" id="SSF81345">
    <property type="entry name" value="ABC transporter involved in vitamin B12 uptake, BtuC"/>
    <property type="match status" value="1"/>
</dbReference>
<dbReference type="InterPro" id="IPR001626">
    <property type="entry name" value="ABC_TroCD"/>
</dbReference>
<dbReference type="PANTHER" id="PTHR30477:SF3">
    <property type="entry name" value="METAL TRANSPORT SYSTEM MEMBRANE PROTEIN CT_069-RELATED"/>
    <property type="match status" value="1"/>
</dbReference>
<evidence type="ECO:0000256" key="1">
    <source>
        <dbReference type="ARBA" id="ARBA00004651"/>
    </source>
</evidence>
<protein>
    <submittedName>
        <fullName evidence="10">Zinc ABC transporter permease</fullName>
    </submittedName>
</protein>
<feature type="transmembrane region" description="Helical" evidence="9">
    <location>
        <begin position="72"/>
        <end position="91"/>
    </location>
</feature>
<dbReference type="Proteomes" id="UP000272462">
    <property type="component" value="Chromosome"/>
</dbReference>
<dbReference type="Gene3D" id="1.10.3470.10">
    <property type="entry name" value="ABC transporter involved in vitamin B12 uptake, BtuC"/>
    <property type="match status" value="1"/>
</dbReference>
<feature type="transmembrane region" description="Helical" evidence="9">
    <location>
        <begin position="189"/>
        <end position="206"/>
    </location>
</feature>
<feature type="transmembrane region" description="Helical" evidence="9">
    <location>
        <begin position="264"/>
        <end position="287"/>
    </location>
</feature>
<dbReference type="AlphaFoldDB" id="A0A660HLZ3"/>
<evidence type="ECO:0000256" key="2">
    <source>
        <dbReference type="ARBA" id="ARBA00008034"/>
    </source>
</evidence>
<comment type="subcellular location">
    <subcellularLocation>
        <location evidence="1 8">Cell membrane</location>
        <topology evidence="1 8">Multi-pass membrane protein</topology>
    </subcellularLocation>
</comment>
<feature type="transmembrane region" description="Helical" evidence="9">
    <location>
        <begin position="18"/>
        <end position="39"/>
    </location>
</feature>
<feature type="transmembrane region" description="Helical" evidence="9">
    <location>
        <begin position="142"/>
        <end position="168"/>
    </location>
</feature>
<name>A0A660HLZ3_ZIZJU</name>
<evidence type="ECO:0000313" key="11">
    <source>
        <dbReference type="Proteomes" id="UP000272462"/>
    </source>
</evidence>
<evidence type="ECO:0000256" key="4">
    <source>
        <dbReference type="ARBA" id="ARBA00022475"/>
    </source>
</evidence>
<evidence type="ECO:0000256" key="9">
    <source>
        <dbReference type="SAM" id="Phobius"/>
    </source>
</evidence>
<dbReference type="Pfam" id="PF00950">
    <property type="entry name" value="ABC-3"/>
    <property type="match status" value="1"/>
</dbReference>
<gene>
    <name evidence="10" type="ORF">CWO85_00450</name>
</gene>
<keyword evidence="6 9" id="KW-1133">Transmembrane helix</keyword>
<dbReference type="RefSeq" id="WP_121463744.1">
    <property type="nucleotide sequence ID" value="NZ_CP025121.1"/>
</dbReference>
<dbReference type="OrthoDB" id="9798540at2"/>
<proteinExistence type="inferred from homology"/>
<dbReference type="KEGG" id="pzi:CWO85_00450"/>
<keyword evidence="11" id="KW-1185">Reference proteome</keyword>
<dbReference type="GO" id="GO:0055085">
    <property type="term" value="P:transmembrane transport"/>
    <property type="evidence" value="ECO:0007669"/>
    <property type="project" value="InterPro"/>
</dbReference>
<dbReference type="GO" id="GO:0010043">
    <property type="term" value="P:response to zinc ion"/>
    <property type="evidence" value="ECO:0007669"/>
    <property type="project" value="TreeGrafter"/>
</dbReference>
<evidence type="ECO:0000256" key="3">
    <source>
        <dbReference type="ARBA" id="ARBA00022448"/>
    </source>
</evidence>